<gene>
    <name evidence="3" type="ORF">EST38_g13427</name>
</gene>
<comment type="caution">
    <text evidence="3">The sequence shown here is derived from an EMBL/GenBank/DDBJ whole genome shotgun (WGS) entry which is preliminary data.</text>
</comment>
<dbReference type="InterPro" id="IPR011333">
    <property type="entry name" value="SKP1/BTB/POZ_sf"/>
</dbReference>
<dbReference type="AlphaFoldDB" id="A0A4Q2CZZ6"/>
<evidence type="ECO:0000313" key="3">
    <source>
        <dbReference type="EMBL" id="RXW12427.1"/>
    </source>
</evidence>
<feature type="non-terminal residue" evidence="3">
    <location>
        <position position="221"/>
    </location>
</feature>
<reference evidence="3 4" key="1">
    <citation type="submission" date="2019-01" db="EMBL/GenBank/DDBJ databases">
        <title>Draft genome sequence of Psathyrella aberdarensis IHI B618.</title>
        <authorList>
            <person name="Buettner E."/>
            <person name="Kellner H."/>
        </authorList>
    </citation>
    <scope>NUCLEOTIDE SEQUENCE [LARGE SCALE GENOMIC DNA]</scope>
    <source>
        <strain evidence="3 4">IHI B618</strain>
    </source>
</reference>
<dbReference type="SUPFAM" id="SSF54695">
    <property type="entry name" value="POZ domain"/>
    <property type="match status" value="1"/>
</dbReference>
<dbReference type="Gene3D" id="3.30.710.10">
    <property type="entry name" value="Potassium Channel Kv1.1, Chain A"/>
    <property type="match status" value="1"/>
</dbReference>
<name>A0A4Q2CZZ6_9AGAR</name>
<accession>A0A4Q2CZZ6</accession>
<dbReference type="PANTHER" id="PTHR47022">
    <property type="entry name" value="BTB AND MATH DOMAIN-CONTAINING PROTEIN 36-RELATED"/>
    <property type="match status" value="1"/>
</dbReference>
<evidence type="ECO:0000313" key="4">
    <source>
        <dbReference type="Proteomes" id="UP000290288"/>
    </source>
</evidence>
<evidence type="ECO:0000256" key="1">
    <source>
        <dbReference type="SAM" id="MobiDB-lite"/>
    </source>
</evidence>
<proteinExistence type="predicted"/>
<feature type="region of interest" description="Disordered" evidence="1">
    <location>
        <begin position="1"/>
        <end position="20"/>
    </location>
</feature>
<feature type="domain" description="BTB" evidence="2">
    <location>
        <begin position="33"/>
        <end position="121"/>
    </location>
</feature>
<protein>
    <recommendedName>
        <fullName evidence="2">BTB domain-containing protein</fullName>
    </recommendedName>
</protein>
<keyword evidence="4" id="KW-1185">Reference proteome</keyword>
<dbReference type="EMBL" id="SDEE01001247">
    <property type="protein sequence ID" value="RXW12427.1"/>
    <property type="molecule type" value="Genomic_DNA"/>
</dbReference>
<dbReference type="STRING" id="2316362.A0A4Q2CZZ6"/>
<dbReference type="InterPro" id="IPR000210">
    <property type="entry name" value="BTB/POZ_dom"/>
</dbReference>
<dbReference type="Pfam" id="PF00651">
    <property type="entry name" value="BTB"/>
    <property type="match status" value="1"/>
</dbReference>
<dbReference type="PANTHER" id="PTHR47022:SF1">
    <property type="entry name" value="BTB AND MATH DOMAIN-CONTAINING PROTEIN 36-RELATED"/>
    <property type="match status" value="1"/>
</dbReference>
<dbReference type="Proteomes" id="UP000290288">
    <property type="component" value="Unassembled WGS sequence"/>
</dbReference>
<evidence type="ECO:0000259" key="2">
    <source>
        <dbReference type="Pfam" id="PF00651"/>
    </source>
</evidence>
<dbReference type="OrthoDB" id="2593747at2759"/>
<sequence>MSTALNEPASDATASPGPILRPKPTRWGGIIFFKVEEIVFEAPRYRFAEHSEVFETMFHLPPGGDGTAEGRDEEHPIVLESYKATHFDALLKVIYPTFKLEKEEWIGVLNLSTRWSMKKCLEREPKATMANEEFTLWSTVFFKVEDTIFQVPQHRFTEHSEVFADMFLMPQAGDAGSVEGKDKEHPILLESYKAADFKALVKLLYPRPAISDSHSLTKDEW</sequence>
<organism evidence="3 4">
    <name type="scientific">Candolleomyces aberdarensis</name>
    <dbReference type="NCBI Taxonomy" id="2316362"/>
    <lineage>
        <taxon>Eukaryota</taxon>
        <taxon>Fungi</taxon>
        <taxon>Dikarya</taxon>
        <taxon>Basidiomycota</taxon>
        <taxon>Agaricomycotina</taxon>
        <taxon>Agaricomycetes</taxon>
        <taxon>Agaricomycetidae</taxon>
        <taxon>Agaricales</taxon>
        <taxon>Agaricineae</taxon>
        <taxon>Psathyrellaceae</taxon>
        <taxon>Candolleomyces</taxon>
    </lineage>
</organism>